<sequence>MSDLEAFRSTIEHLREQVNHCKTDTTIIGSLGRECVVALYDYSEKSPREVSMKKGDVLTLLNSSNKDWWKVEVNDRQGFVPVAYLKKMEPGLSSSQQQLLQSSSIAAKQSQIENLYQHLLDLGNQRRKKLEEACKGYQLLREANELAEWIRSKEQLATSHEIGQDLEEVEVLQKKFDEFQADLRAHEVRLAEMNKISTALAAIGQTEAAVKIRHQIDNLNERWQALQEVTTQRAQQLGSAHEVQRFH</sequence>
<comment type="caution">
    <text evidence="9">The sequence shown here is derived from an EMBL/GenBank/DDBJ whole genome shotgun (WGS) entry which is preliminary data.</text>
</comment>
<dbReference type="FunFam" id="2.30.30.40:FF:000154">
    <property type="entry name" value="Alpha spectrin, isoform C"/>
    <property type="match status" value="1"/>
</dbReference>
<dbReference type="InterPro" id="IPR002017">
    <property type="entry name" value="Spectrin_repeat"/>
</dbReference>
<evidence type="ECO:0000259" key="8">
    <source>
        <dbReference type="PROSITE" id="PS50002"/>
    </source>
</evidence>
<evidence type="ECO:0000256" key="5">
    <source>
        <dbReference type="ARBA" id="ARBA00022737"/>
    </source>
</evidence>
<dbReference type="PRINTS" id="PR00452">
    <property type="entry name" value="SH3DOMAIN"/>
</dbReference>
<dbReference type="CDD" id="cd11808">
    <property type="entry name" value="SH3_Alpha_Spectrin"/>
    <property type="match status" value="1"/>
</dbReference>
<dbReference type="InterPro" id="IPR035825">
    <property type="entry name" value="Alpha_Spectrin_SH3"/>
</dbReference>
<dbReference type="PRINTS" id="PR01887">
    <property type="entry name" value="SPECTRNALPHA"/>
</dbReference>
<keyword evidence="5" id="KW-0677">Repeat</keyword>
<dbReference type="PROSITE" id="PS50002">
    <property type="entry name" value="SH3"/>
    <property type="match status" value="1"/>
</dbReference>
<dbReference type="CDD" id="cd00176">
    <property type="entry name" value="SPEC"/>
    <property type="match status" value="1"/>
</dbReference>
<dbReference type="GO" id="GO:0005516">
    <property type="term" value="F:calmodulin binding"/>
    <property type="evidence" value="ECO:0007669"/>
    <property type="project" value="UniProtKB-KW"/>
</dbReference>
<keyword evidence="3" id="KW-0963">Cytoplasm</keyword>
<dbReference type="SMART" id="SM00326">
    <property type="entry name" value="SH3"/>
    <property type="match status" value="1"/>
</dbReference>
<dbReference type="Gene3D" id="2.30.30.40">
    <property type="entry name" value="SH3 Domains"/>
    <property type="match status" value="1"/>
</dbReference>
<evidence type="ECO:0000256" key="6">
    <source>
        <dbReference type="ARBA" id="ARBA00022860"/>
    </source>
</evidence>
<comment type="subcellular location">
    <subcellularLocation>
        <location evidence="1">Cytoplasm</location>
    </subcellularLocation>
</comment>
<dbReference type="PANTHER" id="PTHR11915">
    <property type="entry name" value="SPECTRIN/FILAMIN RELATED CYTOSKELETAL PROTEIN"/>
    <property type="match status" value="1"/>
</dbReference>
<dbReference type="Pfam" id="PF00018">
    <property type="entry name" value="SH3_1"/>
    <property type="match status" value="1"/>
</dbReference>
<evidence type="ECO:0000256" key="3">
    <source>
        <dbReference type="ARBA" id="ARBA00022490"/>
    </source>
</evidence>
<evidence type="ECO:0000313" key="9">
    <source>
        <dbReference type="EMBL" id="OUC42381.1"/>
    </source>
</evidence>
<accession>A0A1Y3EBL1</accession>
<dbReference type="InterPro" id="IPR018159">
    <property type="entry name" value="Spectrin/alpha-actinin"/>
</dbReference>
<dbReference type="EMBL" id="LVZM01017537">
    <property type="protein sequence ID" value="OUC42381.1"/>
    <property type="molecule type" value="Genomic_DNA"/>
</dbReference>
<dbReference type="Pfam" id="PF00435">
    <property type="entry name" value="Spectrin"/>
    <property type="match status" value="1"/>
</dbReference>
<keyword evidence="4" id="KW-0597">Phosphoprotein</keyword>
<keyword evidence="2 7" id="KW-0728">SH3 domain</keyword>
<dbReference type="SUPFAM" id="SSF50044">
    <property type="entry name" value="SH3-domain"/>
    <property type="match status" value="1"/>
</dbReference>
<dbReference type="InterPro" id="IPR001452">
    <property type="entry name" value="SH3_domain"/>
</dbReference>
<protein>
    <submittedName>
        <fullName evidence="9">Spectrin repeat-containing domain protein</fullName>
    </submittedName>
</protein>
<dbReference type="SUPFAM" id="SSF46966">
    <property type="entry name" value="Spectrin repeat"/>
    <property type="match status" value="1"/>
</dbReference>
<feature type="non-terminal residue" evidence="9">
    <location>
        <position position="247"/>
    </location>
</feature>
<keyword evidence="6" id="KW-0112">Calmodulin-binding</keyword>
<dbReference type="InterPro" id="IPR036028">
    <property type="entry name" value="SH3-like_dom_sf"/>
</dbReference>
<evidence type="ECO:0000313" key="10">
    <source>
        <dbReference type="Proteomes" id="UP000243006"/>
    </source>
</evidence>
<gene>
    <name evidence="9" type="ORF">D917_03000</name>
</gene>
<evidence type="ECO:0000256" key="2">
    <source>
        <dbReference type="ARBA" id="ARBA00022443"/>
    </source>
</evidence>
<feature type="domain" description="SH3" evidence="8">
    <location>
        <begin position="31"/>
        <end position="90"/>
    </location>
</feature>
<evidence type="ECO:0000256" key="1">
    <source>
        <dbReference type="ARBA" id="ARBA00004496"/>
    </source>
</evidence>
<dbReference type="Proteomes" id="UP000243006">
    <property type="component" value="Unassembled WGS sequence"/>
</dbReference>
<proteinExistence type="predicted"/>
<evidence type="ECO:0000256" key="4">
    <source>
        <dbReference type="ARBA" id="ARBA00022553"/>
    </source>
</evidence>
<dbReference type="Gene3D" id="1.20.58.60">
    <property type="match status" value="1"/>
</dbReference>
<evidence type="ECO:0000256" key="7">
    <source>
        <dbReference type="PROSITE-ProRule" id="PRU00192"/>
    </source>
</evidence>
<dbReference type="GO" id="GO:0005737">
    <property type="term" value="C:cytoplasm"/>
    <property type="evidence" value="ECO:0007669"/>
    <property type="project" value="UniProtKB-SubCell"/>
</dbReference>
<reference evidence="9 10" key="1">
    <citation type="submission" date="2015-04" db="EMBL/GenBank/DDBJ databases">
        <title>Draft genome of the roundworm Trichinella nativa.</title>
        <authorList>
            <person name="Mitreva M."/>
        </authorList>
    </citation>
    <scope>NUCLEOTIDE SEQUENCE [LARGE SCALE GENOMIC DNA]</scope>
    <source>
        <strain evidence="9 10">ISS45</strain>
    </source>
</reference>
<dbReference type="SMART" id="SM00150">
    <property type="entry name" value="SPEC"/>
    <property type="match status" value="1"/>
</dbReference>
<dbReference type="AlphaFoldDB" id="A0A1Y3EBL1"/>
<name>A0A1Y3EBL1_9BILA</name>
<organism evidence="9 10">
    <name type="scientific">Trichinella nativa</name>
    <dbReference type="NCBI Taxonomy" id="6335"/>
    <lineage>
        <taxon>Eukaryota</taxon>
        <taxon>Metazoa</taxon>
        <taxon>Ecdysozoa</taxon>
        <taxon>Nematoda</taxon>
        <taxon>Enoplea</taxon>
        <taxon>Dorylaimia</taxon>
        <taxon>Trichinellida</taxon>
        <taxon>Trichinellidae</taxon>
        <taxon>Trichinella</taxon>
    </lineage>
</organism>